<dbReference type="PANTHER" id="PTHR46825">
    <property type="entry name" value="D-ALANYL-D-ALANINE-CARBOXYPEPTIDASE/ENDOPEPTIDASE AMPH"/>
    <property type="match status" value="1"/>
</dbReference>
<dbReference type="PANTHER" id="PTHR46825:SF9">
    <property type="entry name" value="BETA-LACTAMASE-RELATED DOMAIN-CONTAINING PROTEIN"/>
    <property type="match status" value="1"/>
</dbReference>
<dbReference type="HOGENOM" id="CLU_020027_0_4_0"/>
<dbReference type="InParanoid" id="W0RNT8"/>
<reference evidence="3 4" key="1">
    <citation type="journal article" date="2014" name="Genome Announc.">
        <title>Genome Sequence and Methylome of Soil Bacterium Gemmatirosa kalamazoonensis KBS708T, a Member of the Rarely Cultivated Gemmatimonadetes Phylum.</title>
        <authorList>
            <person name="Debruyn J.M."/>
            <person name="Radosevich M."/>
            <person name="Wommack K.E."/>
            <person name="Polson S.W."/>
            <person name="Hauser L.J."/>
            <person name="Fawaz M.N."/>
            <person name="Korlach J."/>
            <person name="Tsai Y.C."/>
        </authorList>
    </citation>
    <scope>NUCLEOTIDE SEQUENCE [LARGE SCALE GENOMIC DNA]</scope>
    <source>
        <strain evidence="3 4">KBS708</strain>
        <plasmid evidence="4">Plasmid 1</plasmid>
    </source>
</reference>
<dbReference type="InterPro" id="IPR001466">
    <property type="entry name" value="Beta-lactam-related"/>
</dbReference>
<dbReference type="InterPro" id="IPR012338">
    <property type="entry name" value="Beta-lactam/transpept-like"/>
</dbReference>
<dbReference type="Gene3D" id="3.40.710.10">
    <property type="entry name" value="DD-peptidase/beta-lactamase superfamily"/>
    <property type="match status" value="1"/>
</dbReference>
<name>W0RNT8_9BACT</name>
<evidence type="ECO:0000256" key="1">
    <source>
        <dbReference type="SAM" id="SignalP"/>
    </source>
</evidence>
<dbReference type="PATRIC" id="fig|861299.3.peg.5185"/>
<sequence length="567" mass="61919">MMRRLAALLTAAFGLASSVARAQHVVGVRDARALRADSVFQRFDRTDSPGCALGVYQDGRILYARGYGMASLEHGIALSPRSVLDVGSISKQFTAMAMLMLQKEGKLSLDDPLRKYIPEMPAYADRITLRRALSQTSGLRDLYVMMGQTGRTFAGDTIDALRVITHSAEPNYEPGARYLYTNSGWILAAQIVYRLTGKTLDRFAEERIFGPLGMRDTRYLADVTTIVPNAAEGYAPRPDGGFRVARSTYDGAIMGAGAVHTTIEDFGRWLDNYDAATVGGRDIIETMTTVTPLNDGTPAVSGPTQAYAIGLNVGTLRGLRVVSHGGSWAGYRGHFLRFPDQRFAVATFCNLTTSGPDSLARKVAGIYLGDRMQPDSAALWTAALDAAPRGDVPTASLRALAGVWRNVERGEVRRTRLVGDTLFAVGAERTRMVPVEGGRFRVGSGTEFRFERDGDAAVPTRMIVRTTGETVTYTRADTAVLTPARLAEYAGRYRSDEVDATHTWTVENGRLVVYSDDRRLGALEPTYADGFTRGGAVIDVQRDAKGRITGFVVESGRVRHLRFTRVR</sequence>
<dbReference type="SUPFAM" id="SSF56601">
    <property type="entry name" value="beta-lactamase/transpeptidase-like"/>
    <property type="match status" value="1"/>
</dbReference>
<dbReference type="KEGG" id="gba:J421_5129"/>
<dbReference type="RefSeq" id="WP_025413995.1">
    <property type="nucleotide sequence ID" value="NZ_CP007129.1"/>
</dbReference>
<keyword evidence="1" id="KW-0732">Signal</keyword>
<feature type="chain" id="PRO_5004794658" evidence="1">
    <location>
        <begin position="23"/>
        <end position="567"/>
    </location>
</feature>
<dbReference type="OrthoDB" id="9797709at2"/>
<keyword evidence="4" id="KW-1185">Reference proteome</keyword>
<accession>W0RNT8</accession>
<dbReference type="InterPro" id="IPR050491">
    <property type="entry name" value="AmpC-like"/>
</dbReference>
<evidence type="ECO:0000313" key="4">
    <source>
        <dbReference type="Proteomes" id="UP000019151"/>
    </source>
</evidence>
<feature type="domain" description="Beta-lactamase-related" evidence="2">
    <location>
        <begin position="39"/>
        <end position="360"/>
    </location>
</feature>
<gene>
    <name evidence="3" type="ORF">J421_5129</name>
</gene>
<geneLocation type="plasmid" evidence="3 4">
    <name>1</name>
</geneLocation>
<evidence type="ECO:0000313" key="3">
    <source>
        <dbReference type="EMBL" id="AHG92664.1"/>
    </source>
</evidence>
<protein>
    <submittedName>
        <fullName evidence="3">Beta-lactamase</fullName>
    </submittedName>
</protein>
<dbReference type="EMBL" id="CP007129">
    <property type="protein sequence ID" value="AHG92664.1"/>
    <property type="molecule type" value="Genomic_DNA"/>
</dbReference>
<feature type="signal peptide" evidence="1">
    <location>
        <begin position="1"/>
        <end position="22"/>
    </location>
</feature>
<proteinExistence type="predicted"/>
<dbReference type="Proteomes" id="UP000019151">
    <property type="component" value="Plasmid 1"/>
</dbReference>
<organism evidence="3 4">
    <name type="scientific">Gemmatirosa kalamazoonensis</name>
    <dbReference type="NCBI Taxonomy" id="861299"/>
    <lineage>
        <taxon>Bacteria</taxon>
        <taxon>Pseudomonadati</taxon>
        <taxon>Gemmatimonadota</taxon>
        <taxon>Gemmatimonadia</taxon>
        <taxon>Gemmatimonadales</taxon>
        <taxon>Gemmatimonadaceae</taxon>
        <taxon>Gemmatirosa</taxon>
    </lineage>
</organism>
<evidence type="ECO:0000259" key="2">
    <source>
        <dbReference type="Pfam" id="PF00144"/>
    </source>
</evidence>
<dbReference type="AlphaFoldDB" id="W0RNT8"/>
<keyword evidence="3" id="KW-0614">Plasmid</keyword>
<dbReference type="Pfam" id="PF00144">
    <property type="entry name" value="Beta-lactamase"/>
    <property type="match status" value="1"/>
</dbReference>